<protein>
    <recommendedName>
        <fullName evidence="6">Reverse transcriptase domain-containing protein</fullName>
    </recommendedName>
</protein>
<evidence type="ECO:0008006" key="6">
    <source>
        <dbReference type="Google" id="ProtNLM"/>
    </source>
</evidence>
<dbReference type="InterPro" id="IPR051083">
    <property type="entry name" value="GrpII_Intron_Splice-Mob/Def"/>
</dbReference>
<dbReference type="EMBL" id="BARW01021193">
    <property type="protein sequence ID" value="GAJ00382.1"/>
    <property type="molecule type" value="Genomic_DNA"/>
</dbReference>
<keyword evidence="2" id="KW-0548">Nucleotidyltransferase</keyword>
<proteinExistence type="predicted"/>
<dbReference type="PANTHER" id="PTHR34047">
    <property type="entry name" value="NUCLEAR INTRON MATURASE 1, MITOCHONDRIAL-RELATED"/>
    <property type="match status" value="1"/>
</dbReference>
<keyword evidence="4" id="KW-0460">Magnesium</keyword>
<dbReference type="GO" id="GO:0046872">
    <property type="term" value="F:metal ion binding"/>
    <property type="evidence" value="ECO:0007669"/>
    <property type="project" value="UniProtKB-KW"/>
</dbReference>
<evidence type="ECO:0000313" key="5">
    <source>
        <dbReference type="EMBL" id="GAJ00382.1"/>
    </source>
</evidence>
<dbReference type="PANTHER" id="PTHR34047:SF7">
    <property type="entry name" value="RNA-DIRECTED DNA POLYMERASE"/>
    <property type="match status" value="1"/>
</dbReference>
<keyword evidence="3" id="KW-0479">Metal-binding</keyword>
<reference evidence="5" key="1">
    <citation type="journal article" date="2014" name="Front. Microbiol.">
        <title>High frequency of phylogenetically diverse reductive dehalogenase-homologous genes in deep subseafloor sedimentary metagenomes.</title>
        <authorList>
            <person name="Kawai M."/>
            <person name="Futagami T."/>
            <person name="Toyoda A."/>
            <person name="Takaki Y."/>
            <person name="Nishi S."/>
            <person name="Hori S."/>
            <person name="Arai W."/>
            <person name="Tsubouchi T."/>
            <person name="Morono Y."/>
            <person name="Uchiyama I."/>
            <person name="Ito T."/>
            <person name="Fujiyama A."/>
            <person name="Inagaki F."/>
            <person name="Takami H."/>
        </authorList>
    </citation>
    <scope>NUCLEOTIDE SEQUENCE</scope>
    <source>
        <strain evidence="5">Expedition CK06-06</strain>
    </source>
</reference>
<dbReference type="GO" id="GO:0003723">
    <property type="term" value="F:RNA binding"/>
    <property type="evidence" value="ECO:0007669"/>
    <property type="project" value="InterPro"/>
</dbReference>
<evidence type="ECO:0000256" key="4">
    <source>
        <dbReference type="ARBA" id="ARBA00022842"/>
    </source>
</evidence>
<dbReference type="GO" id="GO:0003964">
    <property type="term" value="F:RNA-directed DNA polymerase activity"/>
    <property type="evidence" value="ECO:0007669"/>
    <property type="project" value="InterPro"/>
</dbReference>
<name>X1U9V2_9ZZZZ</name>
<gene>
    <name evidence="5" type="ORF">S12H4_35658</name>
</gene>
<dbReference type="PRINTS" id="PR00866">
    <property type="entry name" value="RNADNAPOLMS"/>
</dbReference>
<evidence type="ECO:0000256" key="1">
    <source>
        <dbReference type="ARBA" id="ARBA00022679"/>
    </source>
</evidence>
<evidence type="ECO:0000256" key="3">
    <source>
        <dbReference type="ARBA" id="ARBA00022723"/>
    </source>
</evidence>
<dbReference type="AlphaFoldDB" id="X1U9V2"/>
<feature type="non-terminal residue" evidence="5">
    <location>
        <position position="136"/>
    </location>
</feature>
<evidence type="ECO:0000256" key="2">
    <source>
        <dbReference type="ARBA" id="ARBA00022695"/>
    </source>
</evidence>
<accession>X1U9V2</accession>
<organism evidence="5">
    <name type="scientific">marine sediment metagenome</name>
    <dbReference type="NCBI Taxonomy" id="412755"/>
    <lineage>
        <taxon>unclassified sequences</taxon>
        <taxon>metagenomes</taxon>
        <taxon>ecological metagenomes</taxon>
    </lineage>
</organism>
<comment type="caution">
    <text evidence="5">The sequence shown here is derived from an EMBL/GenBank/DDBJ whole genome shotgun (WGS) entry which is preliminary data.</text>
</comment>
<dbReference type="InterPro" id="IPR000123">
    <property type="entry name" value="Reverse_transcriptase_msDNA"/>
</dbReference>
<keyword evidence="1" id="KW-0808">Transferase</keyword>
<sequence length="136" mass="15654">MSTLKEIAQRIGINSAYLRNMAVNSDKLYKAYYMSRSSGRLRQIEAPNNKLKAIQSWILRNVLERIPVSERAQGFVKGRSIKGNARFHLGRKYILVTDIEDFFPSISSDDVYRVFHEILNDEEIAALYTKLCTYSG</sequence>